<proteinExistence type="predicted"/>
<gene>
    <name evidence="1" type="ORF">LHA26_09835</name>
</gene>
<evidence type="ECO:0000313" key="1">
    <source>
        <dbReference type="EMBL" id="USI71636.1"/>
    </source>
</evidence>
<evidence type="ECO:0008006" key="3">
    <source>
        <dbReference type="Google" id="ProtNLM"/>
    </source>
</evidence>
<evidence type="ECO:0000313" key="2">
    <source>
        <dbReference type="Proteomes" id="UP001056937"/>
    </source>
</evidence>
<organism evidence="1 2">
    <name type="scientific">Sphingomonas morindae</name>
    <dbReference type="NCBI Taxonomy" id="1541170"/>
    <lineage>
        <taxon>Bacteria</taxon>
        <taxon>Pseudomonadati</taxon>
        <taxon>Pseudomonadota</taxon>
        <taxon>Alphaproteobacteria</taxon>
        <taxon>Sphingomonadales</taxon>
        <taxon>Sphingomonadaceae</taxon>
        <taxon>Sphingomonas</taxon>
    </lineage>
</organism>
<dbReference type="Proteomes" id="UP001056937">
    <property type="component" value="Chromosome 1"/>
</dbReference>
<name>A0ABY4X432_9SPHN</name>
<dbReference type="EMBL" id="CP084930">
    <property type="protein sequence ID" value="USI71636.1"/>
    <property type="molecule type" value="Genomic_DNA"/>
</dbReference>
<reference evidence="1" key="1">
    <citation type="journal article" date="2022" name="Toxins">
        <title>Genomic Analysis of Sphingopyxis sp. USTB-05 for Biodegrading Cyanobacterial Hepatotoxins.</title>
        <authorList>
            <person name="Liu C."/>
            <person name="Xu Q."/>
            <person name="Zhao Z."/>
            <person name="Zhang H."/>
            <person name="Liu X."/>
            <person name="Yin C."/>
            <person name="Liu Y."/>
            <person name="Yan H."/>
        </authorList>
    </citation>
    <scope>NUCLEOTIDE SEQUENCE</scope>
    <source>
        <strain evidence="1">NBD5</strain>
    </source>
</reference>
<sequence length="162" mass="17647">MSEGQIHPRYRTVSASTLIETLGASLARIKDEDKGTTDADLGVVLGKSKDRAESYRKGHGDMGVVSFLRGCREWDGRFANDVLALVGMKLVPLETSPVTDRDTLPALTDLLHQVAVALADDGKIDDRELDAMCGALDAAGRTIDMLRERRRARGLRLLEGRG</sequence>
<protein>
    <recommendedName>
        <fullName evidence="3">XRE family transcriptional regulator</fullName>
    </recommendedName>
</protein>
<dbReference type="RefSeq" id="WP_252165449.1">
    <property type="nucleotide sequence ID" value="NZ_CP084930.1"/>
</dbReference>
<accession>A0ABY4X432</accession>
<keyword evidence="2" id="KW-1185">Reference proteome</keyword>